<dbReference type="Proteomes" id="UP001060368">
    <property type="component" value="Chromosome"/>
</dbReference>
<dbReference type="Pfam" id="PF07929">
    <property type="entry name" value="PRiA4_ORF3"/>
    <property type="match status" value="1"/>
</dbReference>
<reference evidence="2" key="1">
    <citation type="submission" date="2022-04" db="EMBL/GenBank/DDBJ databases">
        <title>Complete genome of Methanoplanus endosymbiosus DSM 3599.</title>
        <authorList>
            <person name="Chen S.-C."/>
            <person name="You Y.-T."/>
            <person name="Zhou Y.-Z."/>
            <person name="Lai M.-C."/>
        </authorList>
    </citation>
    <scope>NUCLEOTIDE SEQUENCE</scope>
    <source>
        <strain evidence="2">DSM 3599</strain>
    </source>
</reference>
<sequence length="180" mass="20889">MTEKKVFVFKIAFKVRKSFWRRIEIRGDQTLGEFDRVIRTAFGLDMDHLSQFYPGKIRDSCGYGYIEPGGYGEGADPEINELGLDTGDTIEYVYDFGANVQHTITLEEVKDAEEGKEYPEITGKSKRRNHYCQSCKKENKKTVAVWICVDCTDMEGKMVYICDKCREKYHGDHYAEEIIY</sequence>
<name>A0A9E7TL29_9EURY</name>
<dbReference type="KEGG" id="mend:L6E24_04410"/>
<dbReference type="PANTHER" id="PTHR41878:SF1">
    <property type="entry name" value="TNPR PROTEIN"/>
    <property type="match status" value="1"/>
</dbReference>
<evidence type="ECO:0000259" key="1">
    <source>
        <dbReference type="Pfam" id="PF07929"/>
    </source>
</evidence>
<dbReference type="PANTHER" id="PTHR41878">
    <property type="entry name" value="LEXA REPRESSOR-RELATED"/>
    <property type="match status" value="1"/>
</dbReference>
<dbReference type="Gene3D" id="3.10.290.30">
    <property type="entry name" value="MM3350-like"/>
    <property type="match status" value="1"/>
</dbReference>
<gene>
    <name evidence="2" type="ORF">L6E24_04410</name>
</gene>
<feature type="domain" description="Plasmid pRiA4b Orf3-like" evidence="1">
    <location>
        <begin position="7"/>
        <end position="123"/>
    </location>
</feature>
<accession>A0A9E7TL29</accession>
<dbReference type="GeneID" id="74306912"/>
<dbReference type="AlphaFoldDB" id="A0A9E7TL29"/>
<keyword evidence="3" id="KW-1185">Reference proteome</keyword>
<organism evidence="2 3">
    <name type="scientific">Methanoplanus endosymbiosus</name>
    <dbReference type="NCBI Taxonomy" id="33865"/>
    <lineage>
        <taxon>Archaea</taxon>
        <taxon>Methanobacteriati</taxon>
        <taxon>Methanobacteriota</taxon>
        <taxon>Stenosarchaea group</taxon>
        <taxon>Methanomicrobia</taxon>
        <taxon>Methanomicrobiales</taxon>
        <taxon>Methanomicrobiaceae</taxon>
        <taxon>Methanoplanus</taxon>
    </lineage>
</organism>
<evidence type="ECO:0000313" key="2">
    <source>
        <dbReference type="EMBL" id="UUX93374.1"/>
    </source>
</evidence>
<dbReference type="InterPro" id="IPR012912">
    <property type="entry name" value="Plasmid_pRiA4b_Orf3-like"/>
</dbReference>
<evidence type="ECO:0000313" key="3">
    <source>
        <dbReference type="Proteomes" id="UP001060368"/>
    </source>
</evidence>
<dbReference type="RefSeq" id="WP_257743513.1">
    <property type="nucleotide sequence ID" value="NZ_CP096115.1"/>
</dbReference>
<proteinExistence type="predicted"/>
<protein>
    <recommendedName>
        <fullName evidence="1">Plasmid pRiA4b Orf3-like domain-containing protein</fullName>
    </recommendedName>
</protein>
<dbReference type="SUPFAM" id="SSF159941">
    <property type="entry name" value="MM3350-like"/>
    <property type="match status" value="1"/>
</dbReference>
<dbReference type="EMBL" id="CP096115">
    <property type="protein sequence ID" value="UUX93374.1"/>
    <property type="molecule type" value="Genomic_DNA"/>
</dbReference>
<dbReference type="InterPro" id="IPR024047">
    <property type="entry name" value="MM3350-like_sf"/>
</dbReference>